<comment type="caution">
    <text evidence="3">The sequence shown here is derived from an EMBL/GenBank/DDBJ whole genome shotgun (WGS) entry which is preliminary data.</text>
</comment>
<proteinExistence type="predicted"/>
<protein>
    <submittedName>
        <fullName evidence="3">Uncharacterized protein</fullName>
    </submittedName>
</protein>
<keyword evidence="4" id="KW-1185">Reference proteome</keyword>
<dbReference type="Proteomes" id="UP000807025">
    <property type="component" value="Unassembled WGS sequence"/>
</dbReference>
<dbReference type="AlphaFoldDB" id="A0A9P5ZK73"/>
<keyword evidence="2" id="KW-0732">Signal</keyword>
<feature type="signal peptide" evidence="2">
    <location>
        <begin position="1"/>
        <end position="24"/>
    </location>
</feature>
<organism evidence="3 4">
    <name type="scientific">Pleurotus eryngii</name>
    <name type="common">Boletus of the steppes</name>
    <dbReference type="NCBI Taxonomy" id="5323"/>
    <lineage>
        <taxon>Eukaryota</taxon>
        <taxon>Fungi</taxon>
        <taxon>Dikarya</taxon>
        <taxon>Basidiomycota</taxon>
        <taxon>Agaricomycotina</taxon>
        <taxon>Agaricomycetes</taxon>
        <taxon>Agaricomycetidae</taxon>
        <taxon>Agaricales</taxon>
        <taxon>Pleurotineae</taxon>
        <taxon>Pleurotaceae</taxon>
        <taxon>Pleurotus</taxon>
    </lineage>
</organism>
<feature type="region of interest" description="Disordered" evidence="1">
    <location>
        <begin position="122"/>
        <end position="148"/>
    </location>
</feature>
<reference evidence="3" key="1">
    <citation type="submission" date="2020-11" db="EMBL/GenBank/DDBJ databases">
        <authorList>
            <consortium name="DOE Joint Genome Institute"/>
            <person name="Ahrendt S."/>
            <person name="Riley R."/>
            <person name="Andreopoulos W."/>
            <person name="Labutti K."/>
            <person name="Pangilinan J."/>
            <person name="Ruiz-Duenas F.J."/>
            <person name="Barrasa J.M."/>
            <person name="Sanchez-Garcia M."/>
            <person name="Camarero S."/>
            <person name="Miyauchi S."/>
            <person name="Serrano A."/>
            <person name="Linde D."/>
            <person name="Babiker R."/>
            <person name="Drula E."/>
            <person name="Ayuso-Fernandez I."/>
            <person name="Pacheco R."/>
            <person name="Padilla G."/>
            <person name="Ferreira P."/>
            <person name="Barriuso J."/>
            <person name="Kellner H."/>
            <person name="Castanera R."/>
            <person name="Alfaro M."/>
            <person name="Ramirez L."/>
            <person name="Pisabarro A.G."/>
            <person name="Kuo A."/>
            <person name="Tritt A."/>
            <person name="Lipzen A."/>
            <person name="He G."/>
            <person name="Yan M."/>
            <person name="Ng V."/>
            <person name="Cullen D."/>
            <person name="Martin F."/>
            <person name="Rosso M.-N."/>
            <person name="Henrissat B."/>
            <person name="Hibbett D."/>
            <person name="Martinez A.T."/>
            <person name="Grigoriev I.V."/>
        </authorList>
    </citation>
    <scope>NUCLEOTIDE SEQUENCE</scope>
    <source>
        <strain evidence="3">ATCC 90797</strain>
    </source>
</reference>
<gene>
    <name evidence="3" type="ORF">BDN71DRAFT_409538</name>
</gene>
<dbReference type="EMBL" id="MU154697">
    <property type="protein sequence ID" value="KAF9488780.1"/>
    <property type="molecule type" value="Genomic_DNA"/>
</dbReference>
<name>A0A9P5ZK73_PLEER</name>
<evidence type="ECO:0000313" key="3">
    <source>
        <dbReference type="EMBL" id="KAF9488780.1"/>
    </source>
</evidence>
<sequence>MRSGGVEREILLLLVIICVPGFHSGRIDRIAYRDMHTWVKEVPRSSGLRCGGSRENSHGMSYLYRKEEDQPGRRLRPGAHGLGRVNRRSKQVCCEDVDVLSWRVNDAPASGSSTARAYTPRYAHSSCEDPPAGHALNRTPGTSASAYQ</sequence>
<feature type="chain" id="PRO_5040194812" evidence="2">
    <location>
        <begin position="25"/>
        <end position="148"/>
    </location>
</feature>
<feature type="region of interest" description="Disordered" evidence="1">
    <location>
        <begin position="60"/>
        <end position="82"/>
    </location>
</feature>
<feature type="compositionally biased region" description="Polar residues" evidence="1">
    <location>
        <begin position="139"/>
        <end position="148"/>
    </location>
</feature>
<evidence type="ECO:0000256" key="1">
    <source>
        <dbReference type="SAM" id="MobiDB-lite"/>
    </source>
</evidence>
<evidence type="ECO:0000313" key="4">
    <source>
        <dbReference type="Proteomes" id="UP000807025"/>
    </source>
</evidence>
<accession>A0A9P5ZK73</accession>
<evidence type="ECO:0000256" key="2">
    <source>
        <dbReference type="SAM" id="SignalP"/>
    </source>
</evidence>